<dbReference type="Pfam" id="PF03737">
    <property type="entry name" value="RraA-like"/>
    <property type="match status" value="1"/>
</dbReference>
<keyword evidence="5" id="KW-0479">Metal-binding</keyword>
<keyword evidence="5" id="KW-0460">Magnesium</keyword>
<evidence type="ECO:0000256" key="3">
    <source>
        <dbReference type="ARBA" id="ARBA00029596"/>
    </source>
</evidence>
<keyword evidence="7" id="KW-1185">Reference proteome</keyword>
<accession>A0A240UMB6</accession>
<dbReference type="PANTHER" id="PTHR33254:SF4">
    <property type="entry name" value="4-HYDROXY-4-METHYL-2-OXOGLUTARATE ALDOLASE 3-RELATED"/>
    <property type="match status" value="1"/>
</dbReference>
<evidence type="ECO:0000256" key="5">
    <source>
        <dbReference type="PIRSR" id="PIRSR605493-1"/>
    </source>
</evidence>
<dbReference type="InterPro" id="IPR036704">
    <property type="entry name" value="RraA/RraA-like_sf"/>
</dbReference>
<dbReference type="Gene3D" id="3.50.30.40">
    <property type="entry name" value="Ribonuclease E inhibitor RraA/RraA-like"/>
    <property type="match status" value="1"/>
</dbReference>
<dbReference type="SUPFAM" id="SSF89562">
    <property type="entry name" value="RraA-like"/>
    <property type="match status" value="1"/>
</dbReference>
<organism evidence="6 7">
    <name type="scientific">Kushneria marisflavi</name>
    <dbReference type="NCBI Taxonomy" id="157779"/>
    <lineage>
        <taxon>Bacteria</taxon>
        <taxon>Pseudomonadati</taxon>
        <taxon>Pseudomonadota</taxon>
        <taxon>Gammaproteobacteria</taxon>
        <taxon>Oceanospirillales</taxon>
        <taxon>Halomonadaceae</taxon>
        <taxon>Kushneria</taxon>
    </lineage>
</organism>
<dbReference type="GO" id="GO:0046872">
    <property type="term" value="F:metal ion binding"/>
    <property type="evidence" value="ECO:0007669"/>
    <property type="project" value="UniProtKB-KW"/>
</dbReference>
<comment type="cofactor">
    <cofactor evidence="5">
        <name>Mg(2+)</name>
        <dbReference type="ChEBI" id="CHEBI:18420"/>
    </cofactor>
</comment>
<dbReference type="RefSeq" id="WP_086899874.1">
    <property type="nucleotide sequence ID" value="NZ_CP021358.1"/>
</dbReference>
<feature type="binding site" evidence="5">
    <location>
        <position position="116"/>
    </location>
    <ligand>
        <name>Mg(2+)</name>
        <dbReference type="ChEBI" id="CHEBI:18420"/>
    </ligand>
</feature>
<evidence type="ECO:0000256" key="1">
    <source>
        <dbReference type="ARBA" id="ARBA00001968"/>
    </source>
</evidence>
<reference evidence="6 7" key="1">
    <citation type="submission" date="2017-05" db="EMBL/GenBank/DDBJ databases">
        <authorList>
            <person name="Song R."/>
            <person name="Chenine A.L."/>
            <person name="Ruprecht R.M."/>
        </authorList>
    </citation>
    <scope>NUCLEOTIDE SEQUENCE [LARGE SCALE GENOMIC DNA]</scope>
    <source>
        <strain evidence="6">SW32</strain>
    </source>
</reference>
<dbReference type="EMBL" id="CP021358">
    <property type="protein sequence ID" value="ART62647.1"/>
    <property type="molecule type" value="Genomic_DNA"/>
</dbReference>
<dbReference type="KEGG" id="kma:B9H00_05935"/>
<evidence type="ECO:0000313" key="7">
    <source>
        <dbReference type="Proteomes" id="UP000194457"/>
    </source>
</evidence>
<name>A0A240UMB6_9GAMM</name>
<evidence type="ECO:0000256" key="4">
    <source>
        <dbReference type="ARBA" id="ARBA00030169"/>
    </source>
</evidence>
<dbReference type="OrthoDB" id="8717144at2"/>
<dbReference type="Proteomes" id="UP000194457">
    <property type="component" value="Chromosome"/>
</dbReference>
<dbReference type="CDD" id="cd16841">
    <property type="entry name" value="RraA_family"/>
    <property type="match status" value="1"/>
</dbReference>
<dbReference type="InterPro" id="IPR005493">
    <property type="entry name" value="RraA/RraA-like"/>
</dbReference>
<comment type="cofactor">
    <cofactor evidence="1">
        <name>a divalent metal cation</name>
        <dbReference type="ChEBI" id="CHEBI:60240"/>
    </cofactor>
</comment>
<gene>
    <name evidence="6" type="ORF">B9H00_05935</name>
</gene>
<proteinExistence type="predicted"/>
<dbReference type="AlphaFoldDB" id="A0A240UMB6"/>
<evidence type="ECO:0000256" key="2">
    <source>
        <dbReference type="ARBA" id="ARBA00016549"/>
    </source>
</evidence>
<evidence type="ECO:0000313" key="6">
    <source>
        <dbReference type="EMBL" id="ART62647.1"/>
    </source>
</evidence>
<protein>
    <recommendedName>
        <fullName evidence="2">Putative 4-hydroxy-4-methyl-2-oxoglutarate aldolase</fullName>
    </recommendedName>
    <alternativeName>
        <fullName evidence="3">Regulator of ribonuclease activity homolog</fullName>
    </alternativeName>
    <alternativeName>
        <fullName evidence="4">RraA-like protein</fullName>
    </alternativeName>
</protein>
<dbReference type="PANTHER" id="PTHR33254">
    <property type="entry name" value="4-HYDROXY-4-METHYL-2-OXOGLUTARATE ALDOLASE 3-RELATED"/>
    <property type="match status" value="1"/>
</dbReference>
<sequence>MYDVYPRVDGPDADTLTAWHGLSTSALGHLTHEGYLAGLQPLHNDTHLCGPALTVEINARDSRVLREALIMARAGDVLVIQDHDSARGLACWGELRALAGCIKRLAGVVVVGHITDVAALRALPLPTFYLGVSALTIHADTIRGTLNGPLSINGVSVRPGDMMLGDDDGLFALEPERAVALLPEVADKEARDARRGDELRRRWRETMG</sequence>